<evidence type="ECO:0000313" key="2">
    <source>
        <dbReference type="EMBL" id="CAH3163395.1"/>
    </source>
</evidence>
<dbReference type="Pfam" id="PF20209">
    <property type="entry name" value="DUF6570"/>
    <property type="match status" value="1"/>
</dbReference>
<dbReference type="Pfam" id="PF02338">
    <property type="entry name" value="OTU"/>
    <property type="match status" value="1"/>
</dbReference>
<accession>A0ABN8QF79</accession>
<organism evidence="2 3">
    <name type="scientific">Porites lobata</name>
    <dbReference type="NCBI Taxonomy" id="104759"/>
    <lineage>
        <taxon>Eukaryota</taxon>
        <taxon>Metazoa</taxon>
        <taxon>Cnidaria</taxon>
        <taxon>Anthozoa</taxon>
        <taxon>Hexacorallia</taxon>
        <taxon>Scleractinia</taxon>
        <taxon>Fungiina</taxon>
        <taxon>Poritidae</taxon>
        <taxon>Porites</taxon>
    </lineage>
</organism>
<dbReference type="Proteomes" id="UP001159405">
    <property type="component" value="Unassembled WGS sequence"/>
</dbReference>
<proteinExistence type="predicted"/>
<reference evidence="2 3" key="1">
    <citation type="submission" date="2022-05" db="EMBL/GenBank/DDBJ databases">
        <authorList>
            <consortium name="Genoscope - CEA"/>
            <person name="William W."/>
        </authorList>
    </citation>
    <scope>NUCLEOTIDE SEQUENCE [LARGE SCALE GENOMIC DNA]</scope>
</reference>
<dbReference type="PANTHER" id="PTHR12419">
    <property type="entry name" value="OTU DOMAIN CONTAINING PROTEIN"/>
    <property type="match status" value="1"/>
</dbReference>
<keyword evidence="3" id="KW-1185">Reference proteome</keyword>
<dbReference type="InterPro" id="IPR050704">
    <property type="entry name" value="Peptidase_C85-like"/>
</dbReference>
<protein>
    <recommendedName>
        <fullName evidence="1">OTU domain-containing protein</fullName>
    </recommendedName>
</protein>
<evidence type="ECO:0000259" key="1">
    <source>
        <dbReference type="PROSITE" id="PS50802"/>
    </source>
</evidence>
<gene>
    <name evidence="2" type="ORF">PLOB_00005781</name>
</gene>
<dbReference type="SUPFAM" id="SSF54001">
    <property type="entry name" value="Cysteine proteinases"/>
    <property type="match status" value="1"/>
</dbReference>
<dbReference type="CDD" id="cd22758">
    <property type="entry name" value="OTU_232R-like"/>
    <property type="match status" value="1"/>
</dbReference>
<dbReference type="PROSITE" id="PS50802">
    <property type="entry name" value="OTU"/>
    <property type="match status" value="1"/>
</dbReference>
<evidence type="ECO:0000313" key="3">
    <source>
        <dbReference type="Proteomes" id="UP001159405"/>
    </source>
</evidence>
<dbReference type="EMBL" id="CALNXK010000126">
    <property type="protein sequence ID" value="CAH3163395.1"/>
    <property type="molecule type" value="Genomic_DNA"/>
</dbReference>
<dbReference type="PANTHER" id="PTHR12419:SF11">
    <property type="entry name" value="OTU DOMAIN-CONTAINING PROTEIN DDB_G0284757"/>
    <property type="match status" value="1"/>
</dbReference>
<dbReference type="Gene3D" id="3.90.70.80">
    <property type="match status" value="1"/>
</dbReference>
<dbReference type="InterPro" id="IPR038765">
    <property type="entry name" value="Papain-like_cys_pep_sf"/>
</dbReference>
<name>A0ABN8QF79_9CNID</name>
<dbReference type="InterPro" id="IPR046700">
    <property type="entry name" value="DUF6570"/>
</dbReference>
<comment type="caution">
    <text evidence="2">The sequence shown here is derived from an EMBL/GenBank/DDBJ whole genome shotgun (WGS) entry which is preliminary data.</text>
</comment>
<feature type="domain" description="OTU" evidence="1">
    <location>
        <begin position="6"/>
        <end position="133"/>
    </location>
</feature>
<sequence>MLRHGLIPLDVGGEGDCFFRSVSHQLYGNSNSHLTIRSLGVRYLKDNPERFIESIVGMSWSRYLTNMSLQGTWANHIIIQAVADAMNLKIHMIESDSNYREITLVQPANATSDVRSIYIGHMGQMHYVSTLQNEFSEIVTDKDTGIITNNSNQTRKRDRAAYMRQYRKLNNSPEKRLKRNEYLKKYREMNASPEKRSKANEYLKKYREINASPEKRLKTNEYQREYRQGHKTSMEFAINRFHEIVNQGPLYVCTSCDQLWYKHSVRCTNKLRQSKPDIVKYLLNKTSVGNKEWVCQTCSRYLMKNKVPPCSIANGMAFSVKPDFFDLNELECRLLAPRIAFQKLMQAPRGRQLKIHGNIVNTPADVTHTVSILPRLQNQTATIKVNLKRMLKYKSSALSLNVRPYKVFEAANWLISHSNLYKDEGIVLNNDWINQHSQDANDVNNDNSNLQQDTIDETSDNEEIIHNEIPQDESESTAGVTDTMFTTTDFLEDEERQNILNIAPGEGNRPLSVFRDKCCEELAYPGIFLGQARPDNKQRLVNITYSDICLTVISVNQN</sequence>
<dbReference type="InterPro" id="IPR003323">
    <property type="entry name" value="OTU_dom"/>
</dbReference>